<dbReference type="InterPro" id="IPR018712">
    <property type="entry name" value="Tle1-like_cat"/>
</dbReference>
<evidence type="ECO:0000313" key="2">
    <source>
        <dbReference type="EMBL" id="KAK4652267.1"/>
    </source>
</evidence>
<name>A0ABR0G9B1_9PEZI</name>
<dbReference type="Pfam" id="PF09994">
    <property type="entry name" value="T6SS_Tle1-like_cat"/>
    <property type="match status" value="1"/>
</dbReference>
<dbReference type="PANTHER" id="PTHR33840">
    <property type="match status" value="1"/>
</dbReference>
<protein>
    <recommendedName>
        <fullName evidence="1">T6SS Phospholipase effector Tle1-like catalytic domain-containing protein</fullName>
    </recommendedName>
</protein>
<gene>
    <name evidence="2" type="ORF">QC762_0101240</name>
</gene>
<dbReference type="Proteomes" id="UP001323405">
    <property type="component" value="Unassembled WGS sequence"/>
</dbReference>
<dbReference type="PANTHER" id="PTHR33840:SF1">
    <property type="entry name" value="TLE1 PHOSPHOLIPASE DOMAIN-CONTAINING PROTEIN"/>
    <property type="match status" value="1"/>
</dbReference>
<comment type="caution">
    <text evidence="2">The sequence shown here is derived from an EMBL/GenBank/DDBJ whole genome shotgun (WGS) entry which is preliminary data.</text>
</comment>
<reference evidence="2 3" key="1">
    <citation type="journal article" date="2023" name="bioRxiv">
        <title>High-quality genome assemblies of four members of thePodospora anserinaspecies complex.</title>
        <authorList>
            <person name="Ament-Velasquez S.L."/>
            <person name="Vogan A.A."/>
            <person name="Wallerman O."/>
            <person name="Hartmann F."/>
            <person name="Gautier V."/>
            <person name="Silar P."/>
            <person name="Giraud T."/>
            <person name="Johannesson H."/>
        </authorList>
    </citation>
    <scope>NUCLEOTIDE SEQUENCE [LARGE SCALE GENOMIC DNA]</scope>
    <source>
        <strain evidence="2 3">CBS 415.72m</strain>
    </source>
</reference>
<keyword evidence="3" id="KW-1185">Reference proteome</keyword>
<sequence>MPTVQQGYQTTQTRQRPPRLWIASFNGTWAGGIRSGRKTVVSELVDLISEEENVYEVLLNGVGSDGSISTKMKGGAWAARYLAKLIDIVGLPEKPDERFHKKVYKACKKGRLCDPERVYVGKLRQRYGCYNVSIDALCCFDTVGSLGWPVTGLAKPLKFLCKLGKQQNTNDLVSEVADNVRFPFHALSLHETRAPYMPTLMLGHDVHQVYFPGNHSDLGWIDEVEGLVLAPLAWMIGRLNTHLGVRFDENKLSNRFPNYSQPRPNPPRWAEASIRHTRTFLHAVMGRKCRNPGHQQVNRPGAASNVRIHCGARLRNNMPEEAVPGYRLMAPLDGQRPYWERRNNSADTNSANIQENRAMRVEEAELGELEAKLLGLPDRAINEIRAALYLPN</sequence>
<evidence type="ECO:0000313" key="3">
    <source>
        <dbReference type="Proteomes" id="UP001323405"/>
    </source>
</evidence>
<evidence type="ECO:0000259" key="1">
    <source>
        <dbReference type="Pfam" id="PF09994"/>
    </source>
</evidence>
<dbReference type="RefSeq" id="XP_062741242.1">
    <property type="nucleotide sequence ID" value="XM_062884208.1"/>
</dbReference>
<dbReference type="GeneID" id="87904002"/>
<organism evidence="2 3">
    <name type="scientific">Podospora pseudocomata</name>
    <dbReference type="NCBI Taxonomy" id="2093779"/>
    <lineage>
        <taxon>Eukaryota</taxon>
        <taxon>Fungi</taxon>
        <taxon>Dikarya</taxon>
        <taxon>Ascomycota</taxon>
        <taxon>Pezizomycotina</taxon>
        <taxon>Sordariomycetes</taxon>
        <taxon>Sordariomycetidae</taxon>
        <taxon>Sordariales</taxon>
        <taxon>Podosporaceae</taxon>
        <taxon>Podospora</taxon>
    </lineage>
</organism>
<accession>A0ABR0G9B1</accession>
<dbReference type="EMBL" id="JAFFHA010000008">
    <property type="protein sequence ID" value="KAK4652267.1"/>
    <property type="molecule type" value="Genomic_DNA"/>
</dbReference>
<feature type="domain" description="T6SS Phospholipase effector Tle1-like catalytic" evidence="1">
    <location>
        <begin position="75"/>
        <end position="236"/>
    </location>
</feature>
<proteinExistence type="predicted"/>